<evidence type="ECO:0000256" key="7">
    <source>
        <dbReference type="ARBA" id="ARBA00023242"/>
    </source>
</evidence>
<evidence type="ECO:0000313" key="9">
    <source>
        <dbReference type="EMBL" id="KAJ8897606.1"/>
    </source>
</evidence>
<dbReference type="EMBL" id="JARBHB010000001">
    <property type="protein sequence ID" value="KAJ8897606.1"/>
    <property type="molecule type" value="Genomic_DNA"/>
</dbReference>
<keyword evidence="5" id="KW-0479">Metal-binding</keyword>
<organism evidence="9 10">
    <name type="scientific">Dryococelus australis</name>
    <dbReference type="NCBI Taxonomy" id="614101"/>
    <lineage>
        <taxon>Eukaryota</taxon>
        <taxon>Metazoa</taxon>
        <taxon>Ecdysozoa</taxon>
        <taxon>Arthropoda</taxon>
        <taxon>Hexapoda</taxon>
        <taxon>Insecta</taxon>
        <taxon>Pterygota</taxon>
        <taxon>Neoptera</taxon>
        <taxon>Polyneoptera</taxon>
        <taxon>Phasmatodea</taxon>
        <taxon>Verophasmatodea</taxon>
        <taxon>Anareolatae</taxon>
        <taxon>Phasmatidae</taxon>
        <taxon>Eurycanthinae</taxon>
        <taxon>Dryococelus</taxon>
    </lineage>
</organism>
<comment type="caution">
    <text evidence="9">The sequence shown here is derived from an EMBL/GenBank/DDBJ whole genome shotgun (WGS) entry which is preliminary data.</text>
</comment>
<protein>
    <recommendedName>
        <fullName evidence="8">DDE Tnp4 domain-containing protein</fullName>
    </recommendedName>
</protein>
<evidence type="ECO:0000256" key="3">
    <source>
        <dbReference type="ARBA" id="ARBA00006958"/>
    </source>
</evidence>
<dbReference type="PANTHER" id="PTHR22930:SF269">
    <property type="entry name" value="NUCLEASE HARBI1-LIKE PROTEIN"/>
    <property type="match status" value="1"/>
</dbReference>
<dbReference type="PANTHER" id="PTHR22930">
    <property type="match status" value="1"/>
</dbReference>
<evidence type="ECO:0000256" key="5">
    <source>
        <dbReference type="ARBA" id="ARBA00022723"/>
    </source>
</evidence>
<name>A0ABQ9IMR4_9NEOP</name>
<proteinExistence type="inferred from homology"/>
<dbReference type="Proteomes" id="UP001159363">
    <property type="component" value="Chromosome 1"/>
</dbReference>
<comment type="cofactor">
    <cofactor evidence="1">
        <name>a divalent metal cation</name>
        <dbReference type="ChEBI" id="CHEBI:60240"/>
    </cofactor>
</comment>
<dbReference type="InterPro" id="IPR045249">
    <property type="entry name" value="HARBI1-like"/>
</dbReference>
<sequence>MSRESFCELEGLVGPLISKKDTNYRDAVVISERLLIRYLATGSKYTDSSSYFLRCDSTISRIAAETTAATWKALHPLYMKVPSTEDWLQISNRFYELWNLPNFVGAIDGKHVRIQKLPKSGSTNYNYKEYHSVVLMAACDADARFTVIEVGHAGRNSGGGFKASRIRRWLQRKGNGLHLPSDQQLANEESGGMFPFYFVADEVFPI</sequence>
<evidence type="ECO:0000256" key="2">
    <source>
        <dbReference type="ARBA" id="ARBA00004123"/>
    </source>
</evidence>
<keyword evidence="6" id="KW-0378">Hydrolase</keyword>
<keyword evidence="10" id="KW-1185">Reference proteome</keyword>
<evidence type="ECO:0000256" key="6">
    <source>
        <dbReference type="ARBA" id="ARBA00022801"/>
    </source>
</evidence>
<accession>A0ABQ9IMR4</accession>
<keyword evidence="4" id="KW-0540">Nuclease</keyword>
<dbReference type="Pfam" id="PF13359">
    <property type="entry name" value="DDE_Tnp_4"/>
    <property type="match status" value="1"/>
</dbReference>
<keyword evidence="7" id="KW-0539">Nucleus</keyword>
<evidence type="ECO:0000256" key="1">
    <source>
        <dbReference type="ARBA" id="ARBA00001968"/>
    </source>
</evidence>
<reference evidence="9 10" key="1">
    <citation type="submission" date="2023-02" db="EMBL/GenBank/DDBJ databases">
        <title>LHISI_Scaffold_Assembly.</title>
        <authorList>
            <person name="Stuart O.P."/>
            <person name="Cleave R."/>
            <person name="Magrath M.J.L."/>
            <person name="Mikheyev A.S."/>
        </authorList>
    </citation>
    <scope>NUCLEOTIDE SEQUENCE [LARGE SCALE GENOMIC DNA]</scope>
    <source>
        <strain evidence="9">Daus_M_001</strain>
        <tissue evidence="9">Leg muscle</tissue>
    </source>
</reference>
<evidence type="ECO:0000313" key="10">
    <source>
        <dbReference type="Proteomes" id="UP001159363"/>
    </source>
</evidence>
<gene>
    <name evidence="9" type="ORF">PR048_002955</name>
</gene>
<evidence type="ECO:0000259" key="8">
    <source>
        <dbReference type="Pfam" id="PF13359"/>
    </source>
</evidence>
<comment type="similarity">
    <text evidence="3">Belongs to the HARBI1 family.</text>
</comment>
<evidence type="ECO:0000256" key="4">
    <source>
        <dbReference type="ARBA" id="ARBA00022722"/>
    </source>
</evidence>
<comment type="subcellular location">
    <subcellularLocation>
        <location evidence="2">Nucleus</location>
    </subcellularLocation>
</comment>
<feature type="domain" description="DDE Tnp4" evidence="8">
    <location>
        <begin position="107"/>
        <end position="157"/>
    </location>
</feature>
<dbReference type="InterPro" id="IPR027806">
    <property type="entry name" value="HARBI1_dom"/>
</dbReference>